<sequence>MRSYTIQAVIEILEKKGFSIEEPENNGVLHCIAPGYKEIKMKTDGVTHYFKVLTKYTTQLGKALEWAGVENLEDVA</sequence>
<evidence type="ECO:0008006" key="3">
    <source>
        <dbReference type="Google" id="ProtNLM"/>
    </source>
</evidence>
<evidence type="ECO:0000313" key="2">
    <source>
        <dbReference type="Proteomes" id="UP000622405"/>
    </source>
</evidence>
<comment type="caution">
    <text evidence="1">The sequence shown here is derived from an EMBL/GenBank/DDBJ whole genome shotgun (WGS) entry which is preliminary data.</text>
</comment>
<accession>A0ABR6Z223</accession>
<name>A0ABR6Z223_9FIRM</name>
<evidence type="ECO:0000313" key="1">
    <source>
        <dbReference type="EMBL" id="MBC3901556.1"/>
    </source>
</evidence>
<dbReference type="Proteomes" id="UP000622405">
    <property type="component" value="Unassembled WGS sequence"/>
</dbReference>
<dbReference type="RefSeq" id="WP_186895587.1">
    <property type="nucleotide sequence ID" value="NZ_WJBE01000031.1"/>
</dbReference>
<organism evidence="1 2">
    <name type="scientific">Acetobacterium malicum</name>
    <dbReference type="NCBI Taxonomy" id="52692"/>
    <lineage>
        <taxon>Bacteria</taxon>
        <taxon>Bacillati</taxon>
        <taxon>Bacillota</taxon>
        <taxon>Clostridia</taxon>
        <taxon>Eubacteriales</taxon>
        <taxon>Eubacteriaceae</taxon>
        <taxon>Acetobacterium</taxon>
    </lineage>
</organism>
<gene>
    <name evidence="1" type="ORF">GH811_18310</name>
</gene>
<dbReference type="EMBL" id="WJBE01000031">
    <property type="protein sequence ID" value="MBC3901556.1"/>
    <property type="molecule type" value="Genomic_DNA"/>
</dbReference>
<reference evidence="1 2" key="1">
    <citation type="journal article" date="2020" name="mSystems">
        <title>Defining Genomic and Predicted Metabolic Features of the Acetobacterium Genus.</title>
        <authorList>
            <person name="Ross D.E."/>
            <person name="Marshall C.W."/>
            <person name="Gulliver D."/>
            <person name="May H.D."/>
            <person name="Norman R.S."/>
        </authorList>
    </citation>
    <scope>NUCLEOTIDE SEQUENCE [LARGE SCALE GENOMIC DNA]</scope>
    <source>
        <strain evidence="1 2">DSM 4132</strain>
    </source>
</reference>
<protein>
    <recommendedName>
        <fullName evidence="3">Type II toxin-antitoxin system HicA family toxin</fullName>
    </recommendedName>
</protein>
<keyword evidence="2" id="KW-1185">Reference proteome</keyword>
<proteinExistence type="predicted"/>